<organism evidence="1 2">
    <name type="scientific">Pelagivirga sediminicola</name>
    <dbReference type="NCBI Taxonomy" id="2170575"/>
    <lineage>
        <taxon>Bacteria</taxon>
        <taxon>Pseudomonadati</taxon>
        <taxon>Pseudomonadota</taxon>
        <taxon>Alphaproteobacteria</taxon>
        <taxon>Rhodobacterales</taxon>
        <taxon>Paracoccaceae</taxon>
        <taxon>Pelagivirga</taxon>
    </lineage>
</organism>
<dbReference type="AlphaFoldDB" id="A0A2T7G7Z2"/>
<keyword evidence="2" id="KW-1185">Reference proteome</keyword>
<sequence length="99" mass="10617">MKIEKIQFENVRYNPEHGAFETLVKIHDGGDVFSYPAQVAAPLYAEYGLIARGLMQAARNAHKAATGGIRLQHATPTKAVVADASQKSLLSRLLGNAAA</sequence>
<dbReference type="EMBL" id="QCYH01000003">
    <property type="protein sequence ID" value="PVA10543.1"/>
    <property type="molecule type" value="Genomic_DNA"/>
</dbReference>
<dbReference type="Proteomes" id="UP000244446">
    <property type="component" value="Unassembled WGS sequence"/>
</dbReference>
<proteinExistence type="predicted"/>
<reference evidence="1 2" key="1">
    <citation type="submission" date="2018-04" db="EMBL/GenBank/DDBJ databases">
        <title>Pelagivirga bohaiensis gen. nov., sp. nov., a bacterium isolated from the Bohai Sea.</title>
        <authorList>
            <person name="Ji X."/>
        </authorList>
    </citation>
    <scope>NUCLEOTIDE SEQUENCE [LARGE SCALE GENOMIC DNA]</scope>
    <source>
        <strain evidence="1 2">BH-SD19</strain>
    </source>
</reference>
<name>A0A2T7G7Z2_9RHOB</name>
<evidence type="ECO:0000313" key="1">
    <source>
        <dbReference type="EMBL" id="PVA10543.1"/>
    </source>
</evidence>
<comment type="caution">
    <text evidence="1">The sequence shown here is derived from an EMBL/GenBank/DDBJ whole genome shotgun (WGS) entry which is preliminary data.</text>
</comment>
<evidence type="ECO:0000313" key="2">
    <source>
        <dbReference type="Proteomes" id="UP000244446"/>
    </source>
</evidence>
<evidence type="ECO:0008006" key="3">
    <source>
        <dbReference type="Google" id="ProtNLM"/>
    </source>
</evidence>
<accession>A0A2T7G7Z2</accession>
<dbReference type="RefSeq" id="WP_108691403.1">
    <property type="nucleotide sequence ID" value="NZ_QCYH01000003.1"/>
</dbReference>
<protein>
    <recommendedName>
        <fullName evidence="3">Orotidine 5-phosphate decarboxylase</fullName>
    </recommendedName>
</protein>
<dbReference type="OrthoDB" id="7864340at2"/>
<gene>
    <name evidence="1" type="ORF">DC366_06445</name>
</gene>